<organism evidence="2">
    <name type="scientific">Capitella teleta</name>
    <name type="common">Polychaete worm</name>
    <dbReference type="NCBI Taxonomy" id="283909"/>
    <lineage>
        <taxon>Eukaryota</taxon>
        <taxon>Metazoa</taxon>
        <taxon>Spiralia</taxon>
        <taxon>Lophotrochozoa</taxon>
        <taxon>Annelida</taxon>
        <taxon>Polychaeta</taxon>
        <taxon>Sedentaria</taxon>
        <taxon>Scolecida</taxon>
        <taxon>Capitellidae</taxon>
        <taxon>Capitella</taxon>
    </lineage>
</organism>
<name>R7TPQ7_CAPTE</name>
<dbReference type="EMBL" id="KB309050">
    <property type="protein sequence ID" value="ELT95644.1"/>
    <property type="molecule type" value="Genomic_DNA"/>
</dbReference>
<dbReference type="EMBL" id="AMQN01028484">
    <property type="status" value="NOT_ANNOTATED_CDS"/>
    <property type="molecule type" value="Genomic_DNA"/>
</dbReference>
<dbReference type="SUPFAM" id="SSF53335">
    <property type="entry name" value="S-adenosyl-L-methionine-dependent methyltransferases"/>
    <property type="match status" value="1"/>
</dbReference>
<feature type="domain" description="Methyltransferase type 11" evidence="1">
    <location>
        <begin position="15"/>
        <end position="111"/>
    </location>
</feature>
<gene>
    <name evidence="2" type="ORF">CAPTEDRAFT_188485</name>
</gene>
<proteinExistence type="predicted"/>
<dbReference type="Gene3D" id="3.40.50.150">
    <property type="entry name" value="Vaccinia Virus protein VP39"/>
    <property type="match status" value="1"/>
</dbReference>
<dbReference type="OrthoDB" id="506498at2759"/>
<dbReference type="InterPro" id="IPR013216">
    <property type="entry name" value="Methyltransf_11"/>
</dbReference>
<dbReference type="STRING" id="283909.R7TPQ7"/>
<dbReference type="InterPro" id="IPR029063">
    <property type="entry name" value="SAM-dependent_MTases_sf"/>
</dbReference>
<evidence type="ECO:0000313" key="2">
    <source>
        <dbReference type="EMBL" id="ELT95644.1"/>
    </source>
</evidence>
<dbReference type="AlphaFoldDB" id="R7TPQ7"/>
<reference evidence="3" key="3">
    <citation type="submission" date="2015-06" db="UniProtKB">
        <authorList>
            <consortium name="EnsemblMetazoa"/>
        </authorList>
    </citation>
    <scope>IDENTIFICATION</scope>
</reference>
<keyword evidence="4" id="KW-1185">Reference proteome</keyword>
<dbReference type="InterPro" id="IPR050508">
    <property type="entry name" value="Methyltransf_Superfamily"/>
</dbReference>
<dbReference type="OMA" id="YCQGTPL"/>
<sequence length="238" mass="26531">MAARLGNTASKNILETAAGTGSGSLILQQGLEPGTRFTVSDISNDMLAMAREKLGKTADIQFDLADACALPYDDDHFDSVVSLFGLMYCEDKPAALREAQRVLKPGGKFLFCVWDRLEKNILSYNFYHKAARYFDGELPRFHKLPHNCASLDFLKTELELANFEAINITVVKKLAAECSARDAASSFITGTPFFYELQEKGIDHNKVIREMAEDLKEIFGENLKGLPRQALFVEASKY</sequence>
<dbReference type="GO" id="GO:0008757">
    <property type="term" value="F:S-adenosylmethionine-dependent methyltransferase activity"/>
    <property type="evidence" value="ECO:0007669"/>
    <property type="project" value="InterPro"/>
</dbReference>
<reference evidence="2 4" key="2">
    <citation type="journal article" date="2013" name="Nature">
        <title>Insights into bilaterian evolution from three spiralian genomes.</title>
        <authorList>
            <person name="Simakov O."/>
            <person name="Marletaz F."/>
            <person name="Cho S.J."/>
            <person name="Edsinger-Gonzales E."/>
            <person name="Havlak P."/>
            <person name="Hellsten U."/>
            <person name="Kuo D.H."/>
            <person name="Larsson T."/>
            <person name="Lv J."/>
            <person name="Arendt D."/>
            <person name="Savage R."/>
            <person name="Osoegawa K."/>
            <person name="de Jong P."/>
            <person name="Grimwood J."/>
            <person name="Chapman J.A."/>
            <person name="Shapiro H."/>
            <person name="Aerts A."/>
            <person name="Otillar R.P."/>
            <person name="Terry A.Y."/>
            <person name="Boore J.L."/>
            <person name="Grigoriev I.V."/>
            <person name="Lindberg D.R."/>
            <person name="Seaver E.C."/>
            <person name="Weisblat D.A."/>
            <person name="Putnam N.H."/>
            <person name="Rokhsar D.S."/>
        </authorList>
    </citation>
    <scope>NUCLEOTIDE SEQUENCE</scope>
    <source>
        <strain evidence="2 4">I ESC-2004</strain>
    </source>
</reference>
<evidence type="ECO:0000313" key="4">
    <source>
        <dbReference type="Proteomes" id="UP000014760"/>
    </source>
</evidence>
<dbReference type="EnsemblMetazoa" id="CapteT188485">
    <property type="protein sequence ID" value="CapteP188485"/>
    <property type="gene ID" value="CapteG188485"/>
</dbReference>
<dbReference type="PANTHER" id="PTHR42912:SF80">
    <property type="entry name" value="METHYLTRANSFERASE DOMAIN-CONTAINING PROTEIN"/>
    <property type="match status" value="1"/>
</dbReference>
<dbReference type="Proteomes" id="UP000014760">
    <property type="component" value="Unassembled WGS sequence"/>
</dbReference>
<dbReference type="PANTHER" id="PTHR42912">
    <property type="entry name" value="METHYLTRANSFERASE"/>
    <property type="match status" value="1"/>
</dbReference>
<reference evidence="4" key="1">
    <citation type="submission" date="2012-12" db="EMBL/GenBank/DDBJ databases">
        <authorList>
            <person name="Hellsten U."/>
            <person name="Grimwood J."/>
            <person name="Chapman J.A."/>
            <person name="Shapiro H."/>
            <person name="Aerts A."/>
            <person name="Otillar R.P."/>
            <person name="Terry A.Y."/>
            <person name="Boore J.L."/>
            <person name="Simakov O."/>
            <person name="Marletaz F."/>
            <person name="Cho S.-J."/>
            <person name="Edsinger-Gonzales E."/>
            <person name="Havlak P."/>
            <person name="Kuo D.-H."/>
            <person name="Larsson T."/>
            <person name="Lv J."/>
            <person name="Arendt D."/>
            <person name="Savage R."/>
            <person name="Osoegawa K."/>
            <person name="de Jong P."/>
            <person name="Lindberg D.R."/>
            <person name="Seaver E.C."/>
            <person name="Weisblat D.A."/>
            <person name="Putnam N.H."/>
            <person name="Grigoriev I.V."/>
            <person name="Rokhsar D.S."/>
        </authorList>
    </citation>
    <scope>NUCLEOTIDE SEQUENCE</scope>
    <source>
        <strain evidence="4">I ESC-2004</strain>
    </source>
</reference>
<dbReference type="HOGENOM" id="CLU_037990_2_0_1"/>
<accession>R7TPQ7</accession>
<dbReference type="CDD" id="cd02440">
    <property type="entry name" value="AdoMet_MTases"/>
    <property type="match status" value="1"/>
</dbReference>
<evidence type="ECO:0000313" key="3">
    <source>
        <dbReference type="EnsemblMetazoa" id="CapteP188485"/>
    </source>
</evidence>
<protein>
    <recommendedName>
        <fullName evidence="1">Methyltransferase type 11 domain-containing protein</fullName>
    </recommendedName>
</protein>
<dbReference type="Pfam" id="PF08241">
    <property type="entry name" value="Methyltransf_11"/>
    <property type="match status" value="1"/>
</dbReference>
<evidence type="ECO:0000259" key="1">
    <source>
        <dbReference type="Pfam" id="PF08241"/>
    </source>
</evidence>